<gene>
    <name evidence="2" type="ORF">Nepgr_008729</name>
</gene>
<keyword evidence="3" id="KW-1185">Reference proteome</keyword>
<comment type="caution">
    <text evidence="2">The sequence shown here is derived from an EMBL/GenBank/DDBJ whole genome shotgun (WGS) entry which is preliminary data.</text>
</comment>
<keyword evidence="1" id="KW-1133">Transmembrane helix</keyword>
<evidence type="ECO:0000313" key="2">
    <source>
        <dbReference type="EMBL" id="GMH06889.1"/>
    </source>
</evidence>
<evidence type="ECO:0000313" key="3">
    <source>
        <dbReference type="Proteomes" id="UP001279734"/>
    </source>
</evidence>
<keyword evidence="1" id="KW-0812">Transmembrane</keyword>
<dbReference type="EMBL" id="BSYO01000006">
    <property type="protein sequence ID" value="GMH06889.1"/>
    <property type="molecule type" value="Genomic_DNA"/>
</dbReference>
<name>A0AAD3S9M6_NEPGR</name>
<evidence type="ECO:0000256" key="1">
    <source>
        <dbReference type="SAM" id="Phobius"/>
    </source>
</evidence>
<accession>A0AAD3S9M6</accession>
<protein>
    <submittedName>
        <fullName evidence="2">Uncharacterized protein</fullName>
    </submittedName>
</protein>
<sequence>MIVALNVGRAEHAKKIAWNKVTNLIRGIQSVTNCKPENGVCVGMVFGGQTNMIVGFNLMDTTSPLFPCIDNINIVVQCLHLFLGIVVQVLFLVSLH</sequence>
<reference evidence="2" key="1">
    <citation type="submission" date="2023-05" db="EMBL/GenBank/DDBJ databases">
        <title>Nepenthes gracilis genome sequencing.</title>
        <authorList>
            <person name="Fukushima K."/>
        </authorList>
    </citation>
    <scope>NUCLEOTIDE SEQUENCE</scope>
    <source>
        <strain evidence="2">SING2019-196</strain>
    </source>
</reference>
<keyword evidence="1" id="KW-0472">Membrane</keyword>
<proteinExistence type="predicted"/>
<dbReference type="AlphaFoldDB" id="A0AAD3S9M6"/>
<feature type="transmembrane region" description="Helical" evidence="1">
    <location>
        <begin position="74"/>
        <end position="95"/>
    </location>
</feature>
<dbReference type="Proteomes" id="UP001279734">
    <property type="component" value="Unassembled WGS sequence"/>
</dbReference>
<organism evidence="2 3">
    <name type="scientific">Nepenthes gracilis</name>
    <name type="common">Slender pitcher plant</name>
    <dbReference type="NCBI Taxonomy" id="150966"/>
    <lineage>
        <taxon>Eukaryota</taxon>
        <taxon>Viridiplantae</taxon>
        <taxon>Streptophyta</taxon>
        <taxon>Embryophyta</taxon>
        <taxon>Tracheophyta</taxon>
        <taxon>Spermatophyta</taxon>
        <taxon>Magnoliopsida</taxon>
        <taxon>eudicotyledons</taxon>
        <taxon>Gunneridae</taxon>
        <taxon>Pentapetalae</taxon>
        <taxon>Caryophyllales</taxon>
        <taxon>Nepenthaceae</taxon>
        <taxon>Nepenthes</taxon>
    </lineage>
</organism>